<dbReference type="GO" id="GO:0008763">
    <property type="term" value="F:UDP-N-acetylmuramate-L-alanine ligase activity"/>
    <property type="evidence" value="ECO:0007669"/>
    <property type="project" value="UniProtKB-UniRule"/>
</dbReference>
<dbReference type="AlphaFoldDB" id="A0A291R0R8"/>
<dbReference type="Pfam" id="PF01225">
    <property type="entry name" value="Mur_ligase"/>
    <property type="match status" value="1"/>
</dbReference>
<dbReference type="SUPFAM" id="SSF53244">
    <property type="entry name" value="MurD-like peptide ligases, peptide-binding domain"/>
    <property type="match status" value="1"/>
</dbReference>
<dbReference type="GO" id="GO:0005524">
    <property type="term" value="F:ATP binding"/>
    <property type="evidence" value="ECO:0007669"/>
    <property type="project" value="UniProtKB-UniRule"/>
</dbReference>
<evidence type="ECO:0000256" key="7">
    <source>
        <dbReference type="ARBA" id="ARBA00022741"/>
    </source>
</evidence>
<sequence length="452" mass="50787">MKLDSLHRVYFVGIGGIGMSAIARYFNQKGIKVSGYDRTETALTKQLSAEGMEIHYADDVQLIDSKADLVVYTPAIPADHKELNYYREQGYEVVKRSDVLQEITRNLFSITVAGTHGKTTVSTMIAQILRHSGYGCNAFLGGISVNYESNFWGDERAVAVIEADEYDRSFLKLSPDIALLTSIDADHLDIYGTKESIEEAFIQYCHNIKPNGTLLVKYGLHRDEDLKAENKLHYSLQNDMADSYATNIRMDNGGYEFDVMQQDWMIDNLKLNIGGMHNVENAVAAITVAHLLGISNDKIRAAVAAFKGIKRRFEYLVKNEKAVYIDDYAHHPEELKSLINSAITLFKGKRCTVIFQPHLFSRTRDFADEFADSLSLADEVILLPIYPARELPIPGISSKTIASKMKDTDVKIMERDEVPRWIAEHPVELLITAGAGNVDLLREPLQEIVSKQ</sequence>
<evidence type="ECO:0000259" key="15">
    <source>
        <dbReference type="Pfam" id="PF01225"/>
    </source>
</evidence>
<dbReference type="GO" id="GO:0009252">
    <property type="term" value="P:peptidoglycan biosynthetic process"/>
    <property type="evidence" value="ECO:0007669"/>
    <property type="project" value="UniProtKB-UniRule"/>
</dbReference>
<comment type="catalytic activity">
    <reaction evidence="13 14">
        <text>UDP-N-acetyl-alpha-D-muramate + L-alanine + ATP = UDP-N-acetyl-alpha-D-muramoyl-L-alanine + ADP + phosphate + H(+)</text>
        <dbReference type="Rhea" id="RHEA:23372"/>
        <dbReference type="ChEBI" id="CHEBI:15378"/>
        <dbReference type="ChEBI" id="CHEBI:30616"/>
        <dbReference type="ChEBI" id="CHEBI:43474"/>
        <dbReference type="ChEBI" id="CHEBI:57972"/>
        <dbReference type="ChEBI" id="CHEBI:70757"/>
        <dbReference type="ChEBI" id="CHEBI:83898"/>
        <dbReference type="ChEBI" id="CHEBI:456216"/>
        <dbReference type="EC" id="6.3.2.8"/>
    </reaction>
</comment>
<evidence type="ECO:0000256" key="13">
    <source>
        <dbReference type="ARBA" id="ARBA00047833"/>
    </source>
</evidence>
<dbReference type="GO" id="GO:0008360">
    <property type="term" value="P:regulation of cell shape"/>
    <property type="evidence" value="ECO:0007669"/>
    <property type="project" value="UniProtKB-KW"/>
</dbReference>
<dbReference type="EMBL" id="CP023777">
    <property type="protein sequence ID" value="ATL49788.1"/>
    <property type="molecule type" value="Genomic_DNA"/>
</dbReference>
<dbReference type="Pfam" id="PF08245">
    <property type="entry name" value="Mur_ligase_M"/>
    <property type="match status" value="1"/>
</dbReference>
<evidence type="ECO:0000313" key="19">
    <source>
        <dbReference type="Proteomes" id="UP000220133"/>
    </source>
</evidence>
<evidence type="ECO:0000256" key="4">
    <source>
        <dbReference type="ARBA" id="ARBA00022490"/>
    </source>
</evidence>
<keyword evidence="5 14" id="KW-0436">Ligase</keyword>
<evidence type="ECO:0000259" key="17">
    <source>
        <dbReference type="Pfam" id="PF08245"/>
    </source>
</evidence>
<dbReference type="InterPro" id="IPR004101">
    <property type="entry name" value="Mur_ligase_C"/>
</dbReference>
<dbReference type="NCBIfam" id="TIGR01082">
    <property type="entry name" value="murC"/>
    <property type="match status" value="1"/>
</dbReference>
<dbReference type="GO" id="GO:0005737">
    <property type="term" value="C:cytoplasm"/>
    <property type="evidence" value="ECO:0007669"/>
    <property type="project" value="UniProtKB-SubCell"/>
</dbReference>
<dbReference type="Proteomes" id="UP000220133">
    <property type="component" value="Chromosome"/>
</dbReference>
<feature type="domain" description="Mur ligase C-terminal" evidence="16">
    <location>
        <begin position="311"/>
        <end position="418"/>
    </location>
</feature>
<evidence type="ECO:0000256" key="3">
    <source>
        <dbReference type="ARBA" id="ARBA00012211"/>
    </source>
</evidence>
<feature type="domain" description="Mur ligase central" evidence="17">
    <location>
        <begin position="112"/>
        <end position="289"/>
    </location>
</feature>
<dbReference type="HAMAP" id="MF_00046">
    <property type="entry name" value="MurC"/>
    <property type="match status" value="1"/>
</dbReference>
<keyword evidence="8 14" id="KW-0067">ATP-binding</keyword>
<comment type="similarity">
    <text evidence="14">Belongs to the MurCDEF family.</text>
</comment>
<dbReference type="Gene3D" id="3.40.1190.10">
    <property type="entry name" value="Mur-like, catalytic domain"/>
    <property type="match status" value="1"/>
</dbReference>
<dbReference type="EC" id="6.3.2.8" evidence="3 14"/>
<evidence type="ECO:0000256" key="2">
    <source>
        <dbReference type="ARBA" id="ARBA00004752"/>
    </source>
</evidence>
<keyword evidence="10 14" id="KW-0573">Peptidoglycan synthesis</keyword>
<keyword evidence="7 14" id="KW-0547">Nucleotide-binding</keyword>
<reference evidence="18 19" key="1">
    <citation type="submission" date="2017-10" db="EMBL/GenBank/DDBJ databases">
        <title>Paenichitinophaga pekingensis gen. nov., sp. nov., isolated from activated sludge.</title>
        <authorList>
            <person name="Jin D."/>
            <person name="Kong X."/>
            <person name="Deng Y."/>
            <person name="Bai Z."/>
        </authorList>
    </citation>
    <scope>NUCLEOTIDE SEQUENCE [LARGE SCALE GENOMIC DNA]</scope>
    <source>
        <strain evidence="18 19">13</strain>
    </source>
</reference>
<dbReference type="InterPro" id="IPR050061">
    <property type="entry name" value="MurCDEF_pg_biosynth"/>
</dbReference>
<dbReference type="InterPro" id="IPR013221">
    <property type="entry name" value="Mur_ligase_cen"/>
</dbReference>
<comment type="pathway">
    <text evidence="2 14">Cell wall biogenesis; peptidoglycan biosynthesis.</text>
</comment>
<comment type="subcellular location">
    <subcellularLocation>
        <location evidence="1 14">Cytoplasm</location>
    </subcellularLocation>
</comment>
<evidence type="ECO:0000256" key="11">
    <source>
        <dbReference type="ARBA" id="ARBA00023306"/>
    </source>
</evidence>
<keyword evidence="6 14" id="KW-0132">Cell division</keyword>
<keyword evidence="4 14" id="KW-0963">Cytoplasm</keyword>
<evidence type="ECO:0000256" key="9">
    <source>
        <dbReference type="ARBA" id="ARBA00022960"/>
    </source>
</evidence>
<dbReference type="InterPro" id="IPR036565">
    <property type="entry name" value="Mur-like_cat_sf"/>
</dbReference>
<dbReference type="Gene3D" id="3.40.50.720">
    <property type="entry name" value="NAD(P)-binding Rossmann-like Domain"/>
    <property type="match status" value="1"/>
</dbReference>
<dbReference type="SUPFAM" id="SSF51984">
    <property type="entry name" value="MurCD N-terminal domain"/>
    <property type="match status" value="1"/>
</dbReference>
<evidence type="ECO:0000256" key="5">
    <source>
        <dbReference type="ARBA" id="ARBA00022598"/>
    </source>
</evidence>
<protein>
    <recommendedName>
        <fullName evidence="3 14">UDP-N-acetylmuramate--L-alanine ligase</fullName>
        <ecNumber evidence="3 14">6.3.2.8</ecNumber>
    </recommendedName>
    <alternativeName>
        <fullName evidence="14">UDP-N-acetylmuramoyl-L-alanine synthetase</fullName>
    </alternativeName>
</protein>
<dbReference type="PANTHER" id="PTHR43445:SF3">
    <property type="entry name" value="UDP-N-ACETYLMURAMATE--L-ALANINE LIGASE"/>
    <property type="match status" value="1"/>
</dbReference>
<evidence type="ECO:0000256" key="14">
    <source>
        <dbReference type="HAMAP-Rule" id="MF_00046"/>
    </source>
</evidence>
<dbReference type="Gene3D" id="3.90.190.20">
    <property type="entry name" value="Mur ligase, C-terminal domain"/>
    <property type="match status" value="1"/>
</dbReference>
<keyword evidence="12 14" id="KW-0961">Cell wall biogenesis/degradation</keyword>
<dbReference type="OrthoDB" id="9804126at2"/>
<evidence type="ECO:0000256" key="1">
    <source>
        <dbReference type="ARBA" id="ARBA00004496"/>
    </source>
</evidence>
<dbReference type="UniPathway" id="UPA00219"/>
<feature type="binding site" evidence="14">
    <location>
        <begin position="114"/>
        <end position="120"/>
    </location>
    <ligand>
        <name>ATP</name>
        <dbReference type="ChEBI" id="CHEBI:30616"/>
    </ligand>
</feature>
<dbReference type="Pfam" id="PF02875">
    <property type="entry name" value="Mur_ligase_C"/>
    <property type="match status" value="1"/>
</dbReference>
<gene>
    <name evidence="14" type="primary">murC</name>
    <name evidence="18" type="ORF">COR50_08885</name>
</gene>
<dbReference type="PANTHER" id="PTHR43445">
    <property type="entry name" value="UDP-N-ACETYLMURAMATE--L-ALANINE LIGASE-RELATED"/>
    <property type="match status" value="1"/>
</dbReference>
<proteinExistence type="inferred from homology"/>
<organism evidence="18 19">
    <name type="scientific">Chitinophaga caeni</name>
    <dbReference type="NCBI Taxonomy" id="2029983"/>
    <lineage>
        <taxon>Bacteria</taxon>
        <taxon>Pseudomonadati</taxon>
        <taxon>Bacteroidota</taxon>
        <taxon>Chitinophagia</taxon>
        <taxon>Chitinophagales</taxon>
        <taxon>Chitinophagaceae</taxon>
        <taxon>Chitinophaga</taxon>
    </lineage>
</organism>
<evidence type="ECO:0000256" key="12">
    <source>
        <dbReference type="ARBA" id="ARBA00023316"/>
    </source>
</evidence>
<keyword evidence="9 14" id="KW-0133">Cell shape</keyword>
<comment type="function">
    <text evidence="14">Cell wall formation.</text>
</comment>
<dbReference type="GO" id="GO:0071555">
    <property type="term" value="P:cell wall organization"/>
    <property type="evidence" value="ECO:0007669"/>
    <property type="project" value="UniProtKB-KW"/>
</dbReference>
<evidence type="ECO:0000313" key="18">
    <source>
        <dbReference type="EMBL" id="ATL49788.1"/>
    </source>
</evidence>
<keyword evidence="19" id="KW-1185">Reference proteome</keyword>
<feature type="domain" description="Mur ligase N-terminal catalytic" evidence="15">
    <location>
        <begin position="9"/>
        <end position="105"/>
    </location>
</feature>
<dbReference type="KEGG" id="cbae:COR50_08885"/>
<dbReference type="InterPro" id="IPR005758">
    <property type="entry name" value="UDP-N-AcMur_Ala_ligase_MurC"/>
</dbReference>
<dbReference type="SUPFAM" id="SSF53623">
    <property type="entry name" value="MurD-like peptide ligases, catalytic domain"/>
    <property type="match status" value="1"/>
</dbReference>
<evidence type="ECO:0000256" key="6">
    <source>
        <dbReference type="ARBA" id="ARBA00022618"/>
    </source>
</evidence>
<dbReference type="InterPro" id="IPR036615">
    <property type="entry name" value="Mur_ligase_C_dom_sf"/>
</dbReference>
<name>A0A291R0R8_9BACT</name>
<evidence type="ECO:0000259" key="16">
    <source>
        <dbReference type="Pfam" id="PF02875"/>
    </source>
</evidence>
<evidence type="ECO:0000256" key="8">
    <source>
        <dbReference type="ARBA" id="ARBA00022840"/>
    </source>
</evidence>
<dbReference type="InterPro" id="IPR000713">
    <property type="entry name" value="Mur_ligase_N"/>
</dbReference>
<evidence type="ECO:0000256" key="10">
    <source>
        <dbReference type="ARBA" id="ARBA00022984"/>
    </source>
</evidence>
<accession>A0A291R0R8</accession>
<keyword evidence="11 14" id="KW-0131">Cell cycle</keyword>
<dbReference type="GO" id="GO:0051301">
    <property type="term" value="P:cell division"/>
    <property type="evidence" value="ECO:0007669"/>
    <property type="project" value="UniProtKB-KW"/>
</dbReference>